<proteinExistence type="predicted"/>
<organism evidence="2 3">
    <name type="scientific">Panagrolaimus davidi</name>
    <dbReference type="NCBI Taxonomy" id="227884"/>
    <lineage>
        <taxon>Eukaryota</taxon>
        <taxon>Metazoa</taxon>
        <taxon>Ecdysozoa</taxon>
        <taxon>Nematoda</taxon>
        <taxon>Chromadorea</taxon>
        <taxon>Rhabditida</taxon>
        <taxon>Tylenchina</taxon>
        <taxon>Panagrolaimomorpha</taxon>
        <taxon>Panagrolaimoidea</taxon>
        <taxon>Panagrolaimidae</taxon>
        <taxon>Panagrolaimus</taxon>
    </lineage>
</organism>
<keyword evidence="2" id="KW-1185">Reference proteome</keyword>
<keyword evidence="1" id="KW-0732">Signal</keyword>
<protein>
    <submittedName>
        <fullName evidence="3">C6 domain-containing protein</fullName>
    </submittedName>
</protein>
<evidence type="ECO:0000313" key="2">
    <source>
        <dbReference type="Proteomes" id="UP000887578"/>
    </source>
</evidence>
<feature type="signal peptide" evidence="1">
    <location>
        <begin position="1"/>
        <end position="21"/>
    </location>
</feature>
<evidence type="ECO:0000256" key="1">
    <source>
        <dbReference type="SAM" id="SignalP"/>
    </source>
</evidence>
<dbReference type="WBParaSite" id="PDA_v2.g2388.t1">
    <property type="protein sequence ID" value="PDA_v2.g2388.t1"/>
    <property type="gene ID" value="PDA_v2.g2388"/>
</dbReference>
<evidence type="ECO:0000313" key="3">
    <source>
        <dbReference type="WBParaSite" id="PDA_v2.g2388.t1"/>
    </source>
</evidence>
<accession>A0A914Q4M9</accession>
<name>A0A914Q4M9_9BILA</name>
<feature type="chain" id="PRO_5037065084" evidence="1">
    <location>
        <begin position="22"/>
        <end position="126"/>
    </location>
</feature>
<reference evidence="3" key="1">
    <citation type="submission" date="2022-11" db="UniProtKB">
        <authorList>
            <consortium name="WormBaseParasite"/>
        </authorList>
    </citation>
    <scope>IDENTIFICATION</scope>
</reference>
<dbReference type="AlphaFoldDB" id="A0A914Q4M9"/>
<sequence length="126" mass="13561">MASFVVIVVLLSVTSHQIVDGCMPTPNIDDNVMFPLPTTIMPVMPVPCSQCRTALKFVDFCGVKVSACSSNNVININCGPCRVGIRNGDTGPFTMTMMASVDIICSNSGNFYFANENNVVTTIQCR</sequence>
<dbReference type="Proteomes" id="UP000887578">
    <property type="component" value="Unplaced"/>
</dbReference>